<keyword evidence="4" id="KW-1185">Reference proteome</keyword>
<protein>
    <recommendedName>
        <fullName evidence="5">Kelch motif protein</fullName>
    </recommendedName>
</protein>
<evidence type="ECO:0008006" key="5">
    <source>
        <dbReference type="Google" id="ProtNLM"/>
    </source>
</evidence>
<dbReference type="SUPFAM" id="SSF117281">
    <property type="entry name" value="Kelch motif"/>
    <property type="match status" value="1"/>
</dbReference>
<accession>A0ABW5MFC3</accession>
<dbReference type="Gene3D" id="2.120.10.80">
    <property type="entry name" value="Kelch-type beta propeller"/>
    <property type="match status" value="2"/>
</dbReference>
<keyword evidence="2" id="KW-0677">Repeat</keyword>
<evidence type="ECO:0000256" key="2">
    <source>
        <dbReference type="ARBA" id="ARBA00022737"/>
    </source>
</evidence>
<dbReference type="InterPro" id="IPR006652">
    <property type="entry name" value="Kelch_1"/>
</dbReference>
<reference evidence="4" key="1">
    <citation type="journal article" date="2019" name="Int. J. Syst. Evol. Microbiol.">
        <title>The Global Catalogue of Microorganisms (GCM) 10K type strain sequencing project: providing services to taxonomists for standard genome sequencing and annotation.</title>
        <authorList>
            <consortium name="The Broad Institute Genomics Platform"/>
            <consortium name="The Broad Institute Genome Sequencing Center for Infectious Disease"/>
            <person name="Wu L."/>
            <person name="Ma J."/>
        </authorList>
    </citation>
    <scope>NUCLEOTIDE SEQUENCE [LARGE SCALE GENOMIC DNA]</scope>
    <source>
        <strain evidence="4">KCTC 42866</strain>
    </source>
</reference>
<sequence length="362" mass="41418">MPENIPIGNAKFELYNYNKLVYSADVVVVNGGLLSKVLHPIGNNQRGDYIVHNNELYTYVNRWVGSGTEQPQFHKWSPATYTWTKLPNPPETRYSEYNGGQSINGLIYFCPNVRDYGNNYPFLYEEWLWTFNPANNVWKKTILSSNSPSNRTKIDEEFLGCFAHGGKLYCLLSYKSYGTDYYEMHVYDPADNSWKKFIDLPNDKGSITVYKTVVNNGKAYLLVSKRVSSPYSGTVTKNQFFEMDMNAKTLIPRNWITDPGKNWVIINDDEFAVAAPNLASYRGKIYVYGGGNTIFSSIYSSVFAVYDPDTNTWSNVSGYSYYTGWVSNNYGYFGTINDKLYVGFGYDRQYIESAALYNVVIK</sequence>
<dbReference type="PANTHER" id="PTHR46344">
    <property type="entry name" value="OS02G0202900 PROTEIN"/>
    <property type="match status" value="1"/>
</dbReference>
<proteinExistence type="predicted"/>
<evidence type="ECO:0000256" key="1">
    <source>
        <dbReference type="ARBA" id="ARBA00022441"/>
    </source>
</evidence>
<evidence type="ECO:0000313" key="3">
    <source>
        <dbReference type="EMBL" id="MFD2581343.1"/>
    </source>
</evidence>
<name>A0ABW5MFC3_9SPHI</name>
<comment type="caution">
    <text evidence="3">The sequence shown here is derived from an EMBL/GenBank/DDBJ whole genome shotgun (WGS) entry which is preliminary data.</text>
</comment>
<gene>
    <name evidence="3" type="ORF">ACFSR6_02505</name>
</gene>
<dbReference type="Proteomes" id="UP001597461">
    <property type="component" value="Unassembled WGS sequence"/>
</dbReference>
<dbReference type="Pfam" id="PF01344">
    <property type="entry name" value="Kelch_1"/>
    <property type="match status" value="1"/>
</dbReference>
<dbReference type="PANTHER" id="PTHR46344:SF27">
    <property type="entry name" value="KELCH REPEAT SUPERFAMILY PROTEIN"/>
    <property type="match status" value="1"/>
</dbReference>
<evidence type="ECO:0000313" key="4">
    <source>
        <dbReference type="Proteomes" id="UP001597461"/>
    </source>
</evidence>
<dbReference type="EMBL" id="JBHULL010000003">
    <property type="protein sequence ID" value="MFD2581343.1"/>
    <property type="molecule type" value="Genomic_DNA"/>
</dbReference>
<organism evidence="3 4">
    <name type="scientific">Pedobacter vanadiisoli</name>
    <dbReference type="NCBI Taxonomy" id="1761975"/>
    <lineage>
        <taxon>Bacteria</taxon>
        <taxon>Pseudomonadati</taxon>
        <taxon>Bacteroidota</taxon>
        <taxon>Sphingobacteriia</taxon>
        <taxon>Sphingobacteriales</taxon>
        <taxon>Sphingobacteriaceae</taxon>
        <taxon>Pedobacter</taxon>
    </lineage>
</organism>
<dbReference type="RefSeq" id="WP_379074474.1">
    <property type="nucleotide sequence ID" value="NZ_JBHULL010000003.1"/>
</dbReference>
<keyword evidence="1" id="KW-0880">Kelch repeat</keyword>
<dbReference type="InterPro" id="IPR015915">
    <property type="entry name" value="Kelch-typ_b-propeller"/>
</dbReference>